<name>A0A238Z3R1_9ACTN</name>
<protein>
    <submittedName>
        <fullName evidence="3">Glycosyl transferases group 1</fullName>
    </submittedName>
</protein>
<dbReference type="OrthoDB" id="9802525at2"/>
<dbReference type="EMBL" id="FZNO01000024">
    <property type="protein sequence ID" value="SNR77513.1"/>
    <property type="molecule type" value="Genomic_DNA"/>
</dbReference>
<dbReference type="Proteomes" id="UP000198403">
    <property type="component" value="Unassembled WGS sequence"/>
</dbReference>
<dbReference type="RefSeq" id="WP_089338133.1">
    <property type="nucleotide sequence ID" value="NZ_FZNO01000024.1"/>
</dbReference>
<dbReference type="Gene3D" id="3.40.50.2000">
    <property type="entry name" value="Glycogen Phosphorylase B"/>
    <property type="match status" value="1"/>
</dbReference>
<dbReference type="Pfam" id="PF00534">
    <property type="entry name" value="Glycos_transf_1"/>
    <property type="match status" value="1"/>
</dbReference>
<evidence type="ECO:0000313" key="3">
    <source>
        <dbReference type="EMBL" id="SNR77513.1"/>
    </source>
</evidence>
<keyword evidence="1 3" id="KW-0808">Transferase</keyword>
<evidence type="ECO:0000259" key="2">
    <source>
        <dbReference type="Pfam" id="PF00534"/>
    </source>
</evidence>
<dbReference type="PANTHER" id="PTHR12526:SF590">
    <property type="entry name" value="ALPHA-MALTOSE-1-PHOSPHATE SYNTHASE"/>
    <property type="match status" value="1"/>
</dbReference>
<gene>
    <name evidence="3" type="ORF">SAMN06272737_12455</name>
</gene>
<feature type="domain" description="Glycosyl transferase family 1" evidence="2">
    <location>
        <begin position="238"/>
        <end position="346"/>
    </location>
</feature>
<accession>A0A238Z3R1</accession>
<evidence type="ECO:0000313" key="4">
    <source>
        <dbReference type="Proteomes" id="UP000198403"/>
    </source>
</evidence>
<dbReference type="InterPro" id="IPR001296">
    <property type="entry name" value="Glyco_trans_1"/>
</dbReference>
<dbReference type="AlphaFoldDB" id="A0A238Z3R1"/>
<dbReference type="SUPFAM" id="SSF53756">
    <property type="entry name" value="UDP-Glycosyltransferase/glycogen phosphorylase"/>
    <property type="match status" value="1"/>
</dbReference>
<dbReference type="GO" id="GO:0016757">
    <property type="term" value="F:glycosyltransferase activity"/>
    <property type="evidence" value="ECO:0007669"/>
    <property type="project" value="InterPro"/>
</dbReference>
<proteinExistence type="predicted"/>
<dbReference type="CDD" id="cd03801">
    <property type="entry name" value="GT4_PimA-like"/>
    <property type="match status" value="1"/>
</dbReference>
<sequence length="372" mass="41038">MTVDNGERRSLILVPAWPGQPSSEELMRSALAGERPRTDYVELAQAINGDVMDMAYLNDRATWIARAITARGRTVPAQVTEAFLRRRQYQNIVARADRLGLPLAGMFKAARSRRDLVLISVWLSPRKKAAFLQPLRVDSHLKAIVAYSSVQMEYAAEHLGVPRAKLHHVRMQADERFWRHDGRPSENLICAVGAEARDYATLLEAVRGLDVQVEIAVGSSVLRSGNAALDLGPTVRPILASDLPPNVRLRQQLDHRELRELYARARLVVVPLRDVDFDAGGTVISEAMMMGKPVVLTQIRGQADFIRDGETGLYVPPADPGALRVALERLLTNPEEAERMGGAAKRFAETHLTLDGWVAAVAEVIRAPADSA</sequence>
<dbReference type="PANTHER" id="PTHR12526">
    <property type="entry name" value="GLYCOSYLTRANSFERASE"/>
    <property type="match status" value="1"/>
</dbReference>
<evidence type="ECO:0000256" key="1">
    <source>
        <dbReference type="ARBA" id="ARBA00022679"/>
    </source>
</evidence>
<keyword evidence="4" id="KW-1185">Reference proteome</keyword>
<organism evidence="3 4">
    <name type="scientific">Blastococcus mobilis</name>
    <dbReference type="NCBI Taxonomy" id="1938746"/>
    <lineage>
        <taxon>Bacteria</taxon>
        <taxon>Bacillati</taxon>
        <taxon>Actinomycetota</taxon>
        <taxon>Actinomycetes</taxon>
        <taxon>Geodermatophilales</taxon>
        <taxon>Geodermatophilaceae</taxon>
        <taxon>Blastococcus</taxon>
    </lineage>
</organism>
<reference evidence="3 4" key="1">
    <citation type="submission" date="2017-06" db="EMBL/GenBank/DDBJ databases">
        <authorList>
            <person name="Kim H.J."/>
            <person name="Triplett B.A."/>
        </authorList>
    </citation>
    <scope>NUCLEOTIDE SEQUENCE [LARGE SCALE GENOMIC DNA]</scope>
    <source>
        <strain evidence="3 4">DSM 44272</strain>
    </source>
</reference>